<dbReference type="SMART" id="SM00953">
    <property type="entry name" value="RES"/>
    <property type="match status" value="1"/>
</dbReference>
<accession>A0A127F9W1</accession>
<evidence type="ECO:0000313" key="3">
    <source>
        <dbReference type="Proteomes" id="UP000070250"/>
    </source>
</evidence>
<dbReference type="OrthoDB" id="648213at2"/>
<dbReference type="EMBL" id="CP011971">
    <property type="protein sequence ID" value="AMN47203.1"/>
    <property type="molecule type" value="Genomic_DNA"/>
</dbReference>
<feature type="domain" description="RES" evidence="1">
    <location>
        <begin position="24"/>
        <end position="161"/>
    </location>
</feature>
<organism evidence="2 3">
    <name type="scientific">Steroidobacter denitrificans</name>
    <dbReference type="NCBI Taxonomy" id="465721"/>
    <lineage>
        <taxon>Bacteria</taxon>
        <taxon>Pseudomonadati</taxon>
        <taxon>Pseudomonadota</taxon>
        <taxon>Gammaproteobacteria</taxon>
        <taxon>Steroidobacterales</taxon>
        <taxon>Steroidobacteraceae</taxon>
        <taxon>Steroidobacter</taxon>
    </lineage>
</organism>
<proteinExistence type="predicted"/>
<evidence type="ECO:0000259" key="1">
    <source>
        <dbReference type="SMART" id="SM00953"/>
    </source>
</evidence>
<dbReference type="Pfam" id="PF08808">
    <property type="entry name" value="RES"/>
    <property type="match status" value="1"/>
</dbReference>
<evidence type="ECO:0000313" key="2">
    <source>
        <dbReference type="EMBL" id="AMN47203.1"/>
    </source>
</evidence>
<gene>
    <name evidence="2" type="ORF">ACG33_08870</name>
</gene>
<protein>
    <recommendedName>
        <fullName evidence="1">RES domain-containing protein</fullName>
    </recommendedName>
</protein>
<dbReference type="AlphaFoldDB" id="A0A127F9W1"/>
<dbReference type="RefSeq" id="WP_066920477.1">
    <property type="nucleotide sequence ID" value="NZ_CP011971.1"/>
</dbReference>
<keyword evidence="3" id="KW-1185">Reference proteome</keyword>
<sequence length="173" mass="19181">MILVDLRPGSIYYRAFPPRWAHRPESGTGAAIRGGRFNRPGVEARYLAASTEVALREYQAESPLLPPATIASFLVTANKVVDFTGGYDAEHWSEIWGEAYCNWKGMAFLDEIEPPSWVIGDLVREAGHPGILYRSALNSEGICLVLFPELAERAGFIASVYDPDSRLPEEVPR</sequence>
<dbReference type="STRING" id="465721.ACG33_08870"/>
<dbReference type="KEGG" id="sdf:ACG33_08870"/>
<reference evidence="2 3" key="1">
    <citation type="submission" date="2015-06" db="EMBL/GenBank/DDBJ databases">
        <title>A Comprehensive Approach to Explore the Metabolic and Phylogenetic Diversity of Bacterial Steroid Degradation in the Environment: Testosterone as an Example.</title>
        <authorList>
            <person name="Yang F.-C."/>
            <person name="Chen Y.-L."/>
            <person name="Yu C.-P."/>
            <person name="Tang S.-L."/>
            <person name="Wang P.-H."/>
            <person name="Ismail W."/>
            <person name="Wang C.-H."/>
            <person name="Yang C.-Y."/>
            <person name="Chiang Y.-R."/>
        </authorList>
    </citation>
    <scope>NUCLEOTIDE SEQUENCE [LARGE SCALE GENOMIC DNA]</scope>
    <source>
        <strain evidence="2 3">DSM 18526</strain>
    </source>
</reference>
<name>A0A127F9W1_STEDE</name>
<dbReference type="Proteomes" id="UP000070250">
    <property type="component" value="Chromosome"/>
</dbReference>
<dbReference type="InterPro" id="IPR014914">
    <property type="entry name" value="RES_dom"/>
</dbReference>